<feature type="domain" description="4Fe-4S ferredoxin-type" evidence="5">
    <location>
        <begin position="226"/>
        <end position="259"/>
    </location>
</feature>
<evidence type="ECO:0000256" key="1">
    <source>
        <dbReference type="ARBA" id="ARBA00022723"/>
    </source>
</evidence>
<proteinExistence type="predicted"/>
<comment type="caution">
    <text evidence="6">The sequence shown here is derived from an EMBL/GenBank/DDBJ whole genome shotgun (WGS) entry which is preliminary data.</text>
</comment>
<feature type="domain" description="4Fe-4S ferredoxin-type" evidence="5">
    <location>
        <begin position="70"/>
        <end position="100"/>
    </location>
</feature>
<evidence type="ECO:0000313" key="6">
    <source>
        <dbReference type="EMBL" id="HGU32274.1"/>
    </source>
</evidence>
<feature type="domain" description="4Fe-4S ferredoxin-type" evidence="5">
    <location>
        <begin position="180"/>
        <end position="212"/>
    </location>
</feature>
<dbReference type="GO" id="GO:0051536">
    <property type="term" value="F:iron-sulfur cluster binding"/>
    <property type="evidence" value="ECO:0007669"/>
    <property type="project" value="UniProtKB-KW"/>
</dbReference>
<sequence>MILSDASPAAIQEGSEPHPAIRNGIESDSRANTFLCWSCGSCDNECPVSISSGKLRPQRMVRLTTYGLLEELLRSPEIWYCIGCRRCFQICPNLVKPCDIIAYARQETLTRNVLRYSDKRRYDSLYARFQRVRWHVVDQCLNNRLENLTPGTVRRWLDEDIPEIHYTISMKDIGSASSSFGPFVDESRFQSCFTCGSCSSACPISCEPAVFDPRSIIRLVMFGLTEHLLTSPAIWMCLSCGRCTDACPQRVDILKTIHHLQELAVFRKRVPSETHFRIKQALLWTYSIFTDRVDELFGIE</sequence>
<keyword evidence="3" id="KW-0411">Iron-sulfur</keyword>
<dbReference type="InterPro" id="IPR017896">
    <property type="entry name" value="4Fe4S_Fe-S-bd"/>
</dbReference>
<accession>A0A7C4RR94</accession>
<dbReference type="PROSITE" id="PS51379">
    <property type="entry name" value="4FE4S_FER_2"/>
    <property type="match status" value="3"/>
</dbReference>
<dbReference type="GO" id="GO:0046872">
    <property type="term" value="F:metal ion binding"/>
    <property type="evidence" value="ECO:0007669"/>
    <property type="project" value="UniProtKB-KW"/>
</dbReference>
<name>A0A7C4RR94_9BACT</name>
<dbReference type="Pfam" id="PF13183">
    <property type="entry name" value="Fer4_8"/>
    <property type="match status" value="2"/>
</dbReference>
<dbReference type="InterPro" id="IPR017900">
    <property type="entry name" value="4Fe4S_Fe_S_CS"/>
</dbReference>
<evidence type="ECO:0000256" key="2">
    <source>
        <dbReference type="ARBA" id="ARBA00023004"/>
    </source>
</evidence>
<evidence type="ECO:0000259" key="5">
    <source>
        <dbReference type="PROSITE" id="PS51379"/>
    </source>
</evidence>
<reference evidence="6" key="1">
    <citation type="journal article" date="2020" name="mSystems">
        <title>Genome- and Community-Level Interaction Insights into Carbon Utilization and Element Cycling Functions of Hydrothermarchaeota in Hydrothermal Sediment.</title>
        <authorList>
            <person name="Zhou Z."/>
            <person name="Liu Y."/>
            <person name="Xu W."/>
            <person name="Pan J."/>
            <person name="Luo Z.H."/>
            <person name="Li M."/>
        </authorList>
    </citation>
    <scope>NUCLEOTIDE SEQUENCE [LARGE SCALE GENOMIC DNA]</scope>
    <source>
        <strain evidence="6">SpSt-477</strain>
    </source>
</reference>
<evidence type="ECO:0000256" key="4">
    <source>
        <dbReference type="SAM" id="MobiDB-lite"/>
    </source>
</evidence>
<dbReference type="AlphaFoldDB" id="A0A7C4RR94"/>
<organism evidence="6">
    <name type="scientific">Desulfatirhabdium butyrativorans</name>
    <dbReference type="NCBI Taxonomy" id="340467"/>
    <lineage>
        <taxon>Bacteria</taxon>
        <taxon>Pseudomonadati</taxon>
        <taxon>Thermodesulfobacteriota</taxon>
        <taxon>Desulfobacteria</taxon>
        <taxon>Desulfobacterales</taxon>
        <taxon>Desulfatirhabdiaceae</taxon>
        <taxon>Desulfatirhabdium</taxon>
    </lineage>
</organism>
<keyword evidence="2" id="KW-0408">Iron</keyword>
<gene>
    <name evidence="6" type="ORF">ENS29_05400</name>
</gene>
<protein>
    <recommendedName>
        <fullName evidence="5">4Fe-4S ferredoxin-type domain-containing protein</fullName>
    </recommendedName>
</protein>
<keyword evidence="1" id="KW-0479">Metal-binding</keyword>
<dbReference type="PROSITE" id="PS00198">
    <property type="entry name" value="4FE4S_FER_1"/>
    <property type="match status" value="2"/>
</dbReference>
<dbReference type="Gene3D" id="1.10.1060.10">
    <property type="entry name" value="Alpha-helical ferredoxin"/>
    <property type="match status" value="2"/>
</dbReference>
<feature type="region of interest" description="Disordered" evidence="4">
    <location>
        <begin position="1"/>
        <end position="23"/>
    </location>
</feature>
<dbReference type="EMBL" id="DSUH01000123">
    <property type="protein sequence ID" value="HGU32274.1"/>
    <property type="molecule type" value="Genomic_DNA"/>
</dbReference>
<dbReference type="GO" id="GO:0005886">
    <property type="term" value="C:plasma membrane"/>
    <property type="evidence" value="ECO:0007669"/>
    <property type="project" value="TreeGrafter"/>
</dbReference>
<dbReference type="SUPFAM" id="SSF46548">
    <property type="entry name" value="alpha-helical ferredoxin"/>
    <property type="match status" value="2"/>
</dbReference>
<dbReference type="PANTHER" id="PTHR43255">
    <property type="entry name" value="IRON-SULFUR-BINDING OXIDOREDUCTASE FADF-RELATED-RELATED"/>
    <property type="match status" value="1"/>
</dbReference>
<dbReference type="InterPro" id="IPR051460">
    <property type="entry name" value="HdrC_iron-sulfur_subunit"/>
</dbReference>
<dbReference type="InterPro" id="IPR009051">
    <property type="entry name" value="Helical_ferredxn"/>
</dbReference>
<dbReference type="PANTHER" id="PTHR43255:SF2">
    <property type="entry name" value="HETERODISULFIDE REDUCTASE RELATED PROTEIN"/>
    <property type="match status" value="1"/>
</dbReference>
<evidence type="ECO:0000256" key="3">
    <source>
        <dbReference type="ARBA" id="ARBA00023014"/>
    </source>
</evidence>